<feature type="domain" description="Helix-turn-helix" evidence="1">
    <location>
        <begin position="61"/>
        <end position="108"/>
    </location>
</feature>
<dbReference type="NCBIfam" id="TIGR01764">
    <property type="entry name" value="excise"/>
    <property type="match status" value="1"/>
</dbReference>
<dbReference type="EMBL" id="FAUH01000013">
    <property type="protein sequence ID" value="CUU66653.1"/>
    <property type="molecule type" value="Genomic_DNA"/>
</dbReference>
<gene>
    <name evidence="2" type="ORF">CVAR292_02000</name>
</gene>
<dbReference type="RefSeq" id="WP_073884344.1">
    <property type="nucleotide sequence ID" value="NZ_FAUH01000013.1"/>
</dbReference>
<evidence type="ECO:0000259" key="1">
    <source>
        <dbReference type="Pfam" id="PF12728"/>
    </source>
</evidence>
<dbReference type="GO" id="GO:0003677">
    <property type="term" value="F:DNA binding"/>
    <property type="evidence" value="ECO:0007669"/>
    <property type="project" value="InterPro"/>
</dbReference>
<dbReference type="InterPro" id="IPR010093">
    <property type="entry name" value="SinI_DNA-bd"/>
</dbReference>
<accession>A0A0X2NME0</accession>
<dbReference type="InterPro" id="IPR041657">
    <property type="entry name" value="HTH_17"/>
</dbReference>
<name>A0A0X2NME0_9CORY</name>
<evidence type="ECO:0000313" key="2">
    <source>
        <dbReference type="EMBL" id="CUU66653.1"/>
    </source>
</evidence>
<dbReference type="Pfam" id="PF12728">
    <property type="entry name" value="HTH_17"/>
    <property type="match status" value="1"/>
</dbReference>
<dbReference type="OrthoDB" id="26212at2"/>
<proteinExistence type="predicted"/>
<dbReference type="Proteomes" id="UP000182498">
    <property type="component" value="Unassembled WGS sequence"/>
</dbReference>
<evidence type="ECO:0000313" key="3">
    <source>
        <dbReference type="Proteomes" id="UP000182498"/>
    </source>
</evidence>
<sequence length="143" mass="15635">MSEATITSLPASAISDTDRANAEQFIAENEATPLAAALRQILNAQNRGLTVDLITEDAEITPNQAADILKMSRPHLLKFMDHGDLPYRRVGTHRRIKMSDLREFMAKRDAGAEILANALHGPKVPLVASAPLSPEEIAELRDL</sequence>
<reference evidence="3" key="1">
    <citation type="submission" date="2015-11" db="EMBL/GenBank/DDBJ databases">
        <authorList>
            <person name="Dugat-Bony E."/>
        </authorList>
    </citation>
    <scope>NUCLEOTIDE SEQUENCE [LARGE SCALE GENOMIC DNA]</scope>
    <source>
        <strain evidence="3">Mu292</strain>
    </source>
</reference>
<organism evidence="2 3">
    <name type="scientific">Corynebacterium variabile</name>
    <dbReference type="NCBI Taxonomy" id="1727"/>
    <lineage>
        <taxon>Bacteria</taxon>
        <taxon>Bacillati</taxon>
        <taxon>Actinomycetota</taxon>
        <taxon>Actinomycetes</taxon>
        <taxon>Mycobacteriales</taxon>
        <taxon>Corynebacteriaceae</taxon>
        <taxon>Corynebacterium</taxon>
    </lineage>
</organism>
<protein>
    <submittedName>
        <fullName evidence="2">DNA binding domain, excisionase family</fullName>
    </submittedName>
</protein>
<dbReference type="InterPro" id="IPR009061">
    <property type="entry name" value="DNA-bd_dom_put_sf"/>
</dbReference>
<keyword evidence="3" id="KW-1185">Reference proteome</keyword>
<dbReference type="AlphaFoldDB" id="A0A0X2NME0"/>
<dbReference type="SUPFAM" id="SSF46955">
    <property type="entry name" value="Putative DNA-binding domain"/>
    <property type="match status" value="1"/>
</dbReference>